<keyword evidence="4" id="KW-1185">Reference proteome</keyword>
<organism evidence="3 4">
    <name type="scientific">Luteimonas lutimaris</name>
    <dbReference type="NCBI Taxonomy" id="698645"/>
    <lineage>
        <taxon>Bacteria</taxon>
        <taxon>Pseudomonadati</taxon>
        <taxon>Pseudomonadota</taxon>
        <taxon>Gammaproteobacteria</taxon>
        <taxon>Lysobacterales</taxon>
        <taxon>Lysobacteraceae</taxon>
        <taxon>Luteimonas</taxon>
    </lineage>
</organism>
<comment type="similarity">
    <text evidence="1">Belongs to the barstar family.</text>
</comment>
<evidence type="ECO:0000313" key="4">
    <source>
        <dbReference type="Proteomes" id="UP001501727"/>
    </source>
</evidence>
<protein>
    <submittedName>
        <fullName evidence="3">Barstar family protein</fullName>
    </submittedName>
</protein>
<dbReference type="EMBL" id="BAAAZU010000001">
    <property type="protein sequence ID" value="GAA3912365.1"/>
    <property type="molecule type" value="Genomic_DNA"/>
</dbReference>
<name>A0ABP7M0N2_9GAMM</name>
<sequence>MTATELGALLADASQNGTYFVDVRDREGLEDTARGLGFAVAAIDFAGCDDKGEVLERFAAALRFPDWFGHNWDALADCLGDLSWWPADGYLLLLDHAGAWRDAEPDDFATLLGILNDAALQWSAQKLPFWALVPLSARALGEVVEPG</sequence>
<dbReference type="CDD" id="cd05141">
    <property type="entry name" value="Barstar_evA4336-like"/>
    <property type="match status" value="1"/>
</dbReference>
<dbReference type="Pfam" id="PF01337">
    <property type="entry name" value="Barstar"/>
    <property type="match status" value="1"/>
</dbReference>
<feature type="domain" description="Barstar (barnase inhibitor)" evidence="2">
    <location>
        <begin position="39"/>
        <end position="133"/>
    </location>
</feature>
<dbReference type="RefSeq" id="WP_344757979.1">
    <property type="nucleotide sequence ID" value="NZ_BAAAZU010000001.1"/>
</dbReference>
<reference evidence="4" key="1">
    <citation type="journal article" date="2019" name="Int. J. Syst. Evol. Microbiol.">
        <title>The Global Catalogue of Microorganisms (GCM) 10K type strain sequencing project: providing services to taxonomists for standard genome sequencing and annotation.</title>
        <authorList>
            <consortium name="The Broad Institute Genomics Platform"/>
            <consortium name="The Broad Institute Genome Sequencing Center for Infectious Disease"/>
            <person name="Wu L."/>
            <person name="Ma J."/>
        </authorList>
    </citation>
    <scope>NUCLEOTIDE SEQUENCE [LARGE SCALE GENOMIC DNA]</scope>
    <source>
        <strain evidence="4">JCM 16916</strain>
    </source>
</reference>
<dbReference type="InterPro" id="IPR000468">
    <property type="entry name" value="Barstar"/>
</dbReference>
<dbReference type="Gene3D" id="3.30.370.10">
    <property type="entry name" value="Barstar-like"/>
    <property type="match status" value="1"/>
</dbReference>
<accession>A0ABP7M0N2</accession>
<evidence type="ECO:0000256" key="1">
    <source>
        <dbReference type="ARBA" id="ARBA00006845"/>
    </source>
</evidence>
<dbReference type="SUPFAM" id="SSF52038">
    <property type="entry name" value="Barstar-related"/>
    <property type="match status" value="1"/>
</dbReference>
<dbReference type="InterPro" id="IPR035905">
    <property type="entry name" value="Barstar-like_sf"/>
</dbReference>
<comment type="caution">
    <text evidence="3">The sequence shown here is derived from an EMBL/GenBank/DDBJ whole genome shotgun (WGS) entry which is preliminary data.</text>
</comment>
<evidence type="ECO:0000259" key="2">
    <source>
        <dbReference type="Pfam" id="PF01337"/>
    </source>
</evidence>
<proteinExistence type="inferred from homology"/>
<dbReference type="Proteomes" id="UP001501727">
    <property type="component" value="Unassembled WGS sequence"/>
</dbReference>
<gene>
    <name evidence="3" type="ORF">GCM10022229_01230</name>
</gene>
<evidence type="ECO:0000313" key="3">
    <source>
        <dbReference type="EMBL" id="GAA3912365.1"/>
    </source>
</evidence>